<accession>A0A0M2JXY5</accession>
<evidence type="ECO:0000313" key="3">
    <source>
        <dbReference type="Proteomes" id="UP000034150"/>
    </source>
</evidence>
<keyword evidence="3" id="KW-1185">Reference proteome</keyword>
<reference evidence="2 4" key="2">
    <citation type="submission" date="2019-01" db="EMBL/GenBank/DDBJ databases">
        <title>High-quality-draft genome sequences of five non-tuberculosis mycobacteriaceae isolated from a nosocomial environment.</title>
        <authorList>
            <person name="Tiago I."/>
            <person name="Alarico S."/>
            <person name="Pereira S.G."/>
            <person name="Coelho C."/>
            <person name="Maranha A."/>
            <person name="Empadinhas N."/>
        </authorList>
    </citation>
    <scope>NUCLEOTIDE SEQUENCE [LARGE SCALE GENOMIC DNA]</scope>
    <source>
        <strain evidence="2 4">22DIII</strain>
    </source>
</reference>
<sequence>MSPSISSRSVGLLHRRPVTVADLGNGLAGISTKCWLPVDDVVAEEDSPFHPGDVVEQTGQVRAGRHQRRVRCGSGVPSTFSAIEERGQSRNPPSVSRR</sequence>
<comment type="caution">
    <text evidence="1">The sequence shown here is derived from an EMBL/GenBank/DDBJ whole genome shotgun (WGS) entry which is preliminary data.</text>
</comment>
<reference evidence="1 3" key="1">
    <citation type="submission" date="2015-04" db="EMBL/GenBank/DDBJ databases">
        <title>Genome sequence of Mycobacterium obuense UC1.</title>
        <authorList>
            <person name="Greninger A.L."/>
            <person name="Cunningham G."/>
            <person name="Chiu C.Y."/>
            <person name="Miller S."/>
        </authorList>
    </citation>
    <scope>NUCLEOTIDE SEQUENCE [LARGE SCALE GENOMIC DNA]</scope>
    <source>
        <strain evidence="1 3">UC1</strain>
    </source>
</reference>
<organism evidence="1 3">
    <name type="scientific">Mycolicibacterium obuense</name>
    <dbReference type="NCBI Taxonomy" id="1807"/>
    <lineage>
        <taxon>Bacteria</taxon>
        <taxon>Bacillati</taxon>
        <taxon>Actinomycetota</taxon>
        <taxon>Actinomycetes</taxon>
        <taxon>Mycobacteriales</taxon>
        <taxon>Mycobacteriaceae</taxon>
        <taxon>Mycolicibacterium</taxon>
    </lineage>
</organism>
<proteinExistence type="predicted"/>
<evidence type="ECO:0000313" key="2">
    <source>
        <dbReference type="EMBL" id="TDL03599.1"/>
    </source>
</evidence>
<gene>
    <name evidence="2" type="ORF">EUA04_25450</name>
    <name evidence="1" type="ORF">WN67_11065</name>
</gene>
<dbReference type="AlphaFoldDB" id="A0A0M2JXY5"/>
<dbReference type="EMBL" id="SDLP01000011">
    <property type="protein sequence ID" value="TDL03599.1"/>
    <property type="molecule type" value="Genomic_DNA"/>
</dbReference>
<dbReference type="PATRIC" id="fig|1807.13.peg.3226"/>
<dbReference type="EMBL" id="LAUZ02000035">
    <property type="protein sequence ID" value="KKF01942.1"/>
    <property type="molecule type" value="Genomic_DNA"/>
</dbReference>
<evidence type="ECO:0000313" key="4">
    <source>
        <dbReference type="Proteomes" id="UP000294952"/>
    </source>
</evidence>
<dbReference type="Proteomes" id="UP000034150">
    <property type="component" value="Unassembled WGS sequence"/>
</dbReference>
<dbReference type="RefSeq" id="WP_046363073.1">
    <property type="nucleotide sequence ID" value="NZ_SDLP01000011.1"/>
</dbReference>
<dbReference type="Proteomes" id="UP000294952">
    <property type="component" value="Unassembled WGS sequence"/>
</dbReference>
<name>A0A0M2JXY5_9MYCO</name>
<evidence type="ECO:0000313" key="1">
    <source>
        <dbReference type="EMBL" id="KKF01942.1"/>
    </source>
</evidence>
<protein>
    <submittedName>
        <fullName evidence="1">Uncharacterized protein</fullName>
    </submittedName>
</protein>